<feature type="region of interest" description="Disordered" evidence="1">
    <location>
        <begin position="37"/>
        <end position="89"/>
    </location>
</feature>
<feature type="compositionally biased region" description="Pro residues" evidence="1">
    <location>
        <begin position="51"/>
        <end position="60"/>
    </location>
</feature>
<protein>
    <submittedName>
        <fullName evidence="2">Uncharacterized protein</fullName>
    </submittedName>
</protein>
<accession>A0A151X6G8</accession>
<reference evidence="2 3" key="1">
    <citation type="submission" date="2015-09" db="EMBL/GenBank/DDBJ databases">
        <title>Trachymyrmex zeteki WGS genome.</title>
        <authorList>
            <person name="Nygaard S."/>
            <person name="Hu H."/>
            <person name="Boomsma J."/>
            <person name="Zhang G."/>
        </authorList>
    </citation>
    <scope>NUCLEOTIDE SEQUENCE [LARGE SCALE GENOMIC DNA]</scope>
    <source>
        <strain evidence="2">Tzet28-1</strain>
        <tissue evidence="2">Whole body</tissue>
    </source>
</reference>
<dbReference type="EMBL" id="KQ982481">
    <property type="protein sequence ID" value="KYQ55976.1"/>
    <property type="molecule type" value="Genomic_DNA"/>
</dbReference>
<evidence type="ECO:0000313" key="2">
    <source>
        <dbReference type="EMBL" id="KYQ55976.1"/>
    </source>
</evidence>
<feature type="compositionally biased region" description="Basic and acidic residues" evidence="1">
    <location>
        <begin position="62"/>
        <end position="80"/>
    </location>
</feature>
<evidence type="ECO:0000313" key="3">
    <source>
        <dbReference type="Proteomes" id="UP000075809"/>
    </source>
</evidence>
<feature type="compositionally biased region" description="Basic and acidic residues" evidence="1">
    <location>
        <begin position="40"/>
        <end position="50"/>
    </location>
</feature>
<proteinExistence type="predicted"/>
<dbReference type="Proteomes" id="UP000075809">
    <property type="component" value="Unassembled WGS sequence"/>
</dbReference>
<keyword evidence="3" id="KW-1185">Reference proteome</keyword>
<feature type="non-terminal residue" evidence="2">
    <location>
        <position position="1"/>
    </location>
</feature>
<gene>
    <name evidence="2" type="ORF">ALC60_05090</name>
</gene>
<dbReference type="Pfam" id="PF24664">
    <property type="entry name" value="Monjiviricetes_fusion"/>
    <property type="match status" value="1"/>
</dbReference>
<organism evidence="2 3">
    <name type="scientific">Mycetomoellerius zeteki</name>
    <dbReference type="NCBI Taxonomy" id="64791"/>
    <lineage>
        <taxon>Eukaryota</taxon>
        <taxon>Metazoa</taxon>
        <taxon>Ecdysozoa</taxon>
        <taxon>Arthropoda</taxon>
        <taxon>Hexapoda</taxon>
        <taxon>Insecta</taxon>
        <taxon>Pterygota</taxon>
        <taxon>Neoptera</taxon>
        <taxon>Endopterygota</taxon>
        <taxon>Hymenoptera</taxon>
        <taxon>Apocrita</taxon>
        <taxon>Aculeata</taxon>
        <taxon>Formicoidea</taxon>
        <taxon>Formicidae</taxon>
        <taxon>Myrmicinae</taxon>
        <taxon>Mycetomoellerius</taxon>
    </lineage>
</organism>
<evidence type="ECO:0000256" key="1">
    <source>
        <dbReference type="SAM" id="MobiDB-lite"/>
    </source>
</evidence>
<dbReference type="STRING" id="64791.A0A151X6G8"/>
<name>A0A151X6G8_9HYME</name>
<dbReference type="AlphaFoldDB" id="A0A151X6G8"/>
<sequence length="89" mass="9988">IDTLIHGYALHSVYGWSMHLVGAVWSSVTHLLLHLGNNPRDGRTSEEDKPPQAPLAPPETHPVQREISDKEHSELSDPRAKASHYTYLQ</sequence>